<reference evidence="1" key="2">
    <citation type="submission" date="2020-09" db="EMBL/GenBank/DDBJ databases">
        <authorList>
            <person name="Sun Q."/>
            <person name="Ohkuma M."/>
        </authorList>
    </citation>
    <scope>NUCLEOTIDE SEQUENCE</scope>
    <source>
        <strain evidence="1">JCM 31311</strain>
    </source>
</reference>
<dbReference type="Proteomes" id="UP000603865">
    <property type="component" value="Unassembled WGS sequence"/>
</dbReference>
<evidence type="ECO:0000313" key="2">
    <source>
        <dbReference type="Proteomes" id="UP000603865"/>
    </source>
</evidence>
<keyword evidence="2" id="KW-1185">Reference proteome</keyword>
<evidence type="ECO:0000313" key="1">
    <source>
        <dbReference type="EMBL" id="GGR00329.1"/>
    </source>
</evidence>
<organism evidence="1 2">
    <name type="scientific">Deinococcus ruber</name>
    <dbReference type="NCBI Taxonomy" id="1848197"/>
    <lineage>
        <taxon>Bacteria</taxon>
        <taxon>Thermotogati</taxon>
        <taxon>Deinococcota</taxon>
        <taxon>Deinococci</taxon>
        <taxon>Deinococcales</taxon>
        <taxon>Deinococcaceae</taxon>
        <taxon>Deinococcus</taxon>
    </lineage>
</organism>
<sequence length="219" mass="22047">MSLLHALTQLGQRGTQWELGALAKAAGVPPLPDLKLPDLPAMIGGCDFTALAEQLGHTAADALLAQFTDPTIQGLLTGDLSTKRTQLLAYLDTLDQRKDSLLSQITGATGLGGALGTAQDTLSGVRSALGQATGSPLGADILGAVGAACPAAAGLLTYAENTLSTISSDLAGAESFLGSLTSQLESLTSLRGFAEDALAELDAHIDILPTLLSTLGGGP</sequence>
<gene>
    <name evidence="1" type="ORF">GCM10008957_11380</name>
</gene>
<reference evidence="1" key="1">
    <citation type="journal article" date="2014" name="Int. J. Syst. Evol. Microbiol.">
        <title>Complete genome sequence of Corynebacterium casei LMG S-19264T (=DSM 44701T), isolated from a smear-ripened cheese.</title>
        <authorList>
            <consortium name="US DOE Joint Genome Institute (JGI-PGF)"/>
            <person name="Walter F."/>
            <person name="Albersmeier A."/>
            <person name="Kalinowski J."/>
            <person name="Ruckert C."/>
        </authorList>
    </citation>
    <scope>NUCLEOTIDE SEQUENCE</scope>
    <source>
        <strain evidence="1">JCM 31311</strain>
    </source>
</reference>
<accession>A0A918BZZ0</accession>
<comment type="caution">
    <text evidence="1">The sequence shown here is derived from an EMBL/GenBank/DDBJ whole genome shotgun (WGS) entry which is preliminary data.</text>
</comment>
<dbReference type="RefSeq" id="WP_189088557.1">
    <property type="nucleotide sequence ID" value="NZ_BMQL01000004.1"/>
</dbReference>
<dbReference type="AlphaFoldDB" id="A0A918BZZ0"/>
<name>A0A918BZZ0_9DEIO</name>
<proteinExistence type="predicted"/>
<protein>
    <submittedName>
        <fullName evidence="1">Uncharacterized protein</fullName>
    </submittedName>
</protein>
<dbReference type="EMBL" id="BMQL01000004">
    <property type="protein sequence ID" value="GGR00329.1"/>
    <property type="molecule type" value="Genomic_DNA"/>
</dbReference>